<keyword evidence="2" id="KW-1185">Reference proteome</keyword>
<protein>
    <submittedName>
        <fullName evidence="1">Uncharacterized protein</fullName>
    </submittedName>
</protein>
<comment type="caution">
    <text evidence="1">The sequence shown here is derived from an EMBL/GenBank/DDBJ whole genome shotgun (WGS) entry which is preliminary data.</text>
</comment>
<reference evidence="1 2" key="1">
    <citation type="journal article" date="2021" name="Sci. Rep.">
        <title>Chromosome anchoring in Senegalese sole (Solea senegalensis) reveals sex-associated markers and genome rearrangements in flatfish.</title>
        <authorList>
            <person name="Guerrero-Cozar I."/>
            <person name="Gomez-Garrido J."/>
            <person name="Berbel C."/>
            <person name="Martinez-Blanch J.F."/>
            <person name="Alioto T."/>
            <person name="Claros M.G."/>
            <person name="Gagnaire P.A."/>
            <person name="Manchado M."/>
        </authorList>
    </citation>
    <scope>NUCLEOTIDE SEQUENCE [LARGE SCALE GENOMIC DNA]</scope>
    <source>
        <strain evidence="1">Sse05_10M</strain>
    </source>
</reference>
<accession>A0AAV6PYS6</accession>
<evidence type="ECO:0000313" key="2">
    <source>
        <dbReference type="Proteomes" id="UP000693946"/>
    </source>
</evidence>
<organism evidence="1 2">
    <name type="scientific">Solea senegalensis</name>
    <name type="common">Senegalese sole</name>
    <dbReference type="NCBI Taxonomy" id="28829"/>
    <lineage>
        <taxon>Eukaryota</taxon>
        <taxon>Metazoa</taxon>
        <taxon>Chordata</taxon>
        <taxon>Craniata</taxon>
        <taxon>Vertebrata</taxon>
        <taxon>Euteleostomi</taxon>
        <taxon>Actinopterygii</taxon>
        <taxon>Neopterygii</taxon>
        <taxon>Teleostei</taxon>
        <taxon>Neoteleostei</taxon>
        <taxon>Acanthomorphata</taxon>
        <taxon>Carangaria</taxon>
        <taxon>Pleuronectiformes</taxon>
        <taxon>Pleuronectoidei</taxon>
        <taxon>Soleidae</taxon>
        <taxon>Solea</taxon>
    </lineage>
</organism>
<dbReference type="EMBL" id="JAGKHQ010000020">
    <property type="protein sequence ID" value="KAG7480004.1"/>
    <property type="molecule type" value="Genomic_DNA"/>
</dbReference>
<gene>
    <name evidence="1" type="ORF">JOB18_040730</name>
</gene>
<sequence length="129" mass="14341">MTQFEHQWKRCIVGGRDYKCGRFSRVSVFALLFNASLPVGVCGSRAAGLPGSRCAVSSVCGGKSPRPLRQTALYPPDDSVRVDEHHSSFTSRAQRANAFSVMVEMKCQRFDTQQQEARVPTERLFNATL</sequence>
<proteinExistence type="predicted"/>
<evidence type="ECO:0000313" key="1">
    <source>
        <dbReference type="EMBL" id="KAG7480004.1"/>
    </source>
</evidence>
<dbReference type="Proteomes" id="UP000693946">
    <property type="component" value="Linkage Group LG8"/>
</dbReference>
<dbReference type="AlphaFoldDB" id="A0AAV6PYS6"/>
<name>A0AAV6PYS6_SOLSE</name>